<dbReference type="Proteomes" id="UP000282515">
    <property type="component" value="Unassembled WGS sequence"/>
</dbReference>
<evidence type="ECO:0000313" key="1">
    <source>
        <dbReference type="EMBL" id="RLV56415.1"/>
    </source>
</evidence>
<gene>
    <name evidence="1" type="ORF">D9V41_04845</name>
</gene>
<keyword evidence="2" id="KW-1185">Reference proteome</keyword>
<organism evidence="1 2">
    <name type="scientific">Aeromicrobium phragmitis</name>
    <dbReference type="NCBI Taxonomy" id="2478914"/>
    <lineage>
        <taxon>Bacteria</taxon>
        <taxon>Bacillati</taxon>
        <taxon>Actinomycetota</taxon>
        <taxon>Actinomycetes</taxon>
        <taxon>Propionibacteriales</taxon>
        <taxon>Nocardioidaceae</taxon>
        <taxon>Aeromicrobium</taxon>
    </lineage>
</organism>
<protein>
    <recommendedName>
        <fullName evidence="3">PRC-barrel domain containing protein</fullName>
    </recommendedName>
</protein>
<dbReference type="OrthoDB" id="9804685at2"/>
<dbReference type="RefSeq" id="WP_121793422.1">
    <property type="nucleotide sequence ID" value="NZ_RDBF01000003.1"/>
</dbReference>
<dbReference type="EMBL" id="RDBF01000003">
    <property type="protein sequence ID" value="RLV56415.1"/>
    <property type="molecule type" value="Genomic_DNA"/>
</dbReference>
<proteinExistence type="predicted"/>
<evidence type="ECO:0008006" key="3">
    <source>
        <dbReference type="Google" id="ProtNLM"/>
    </source>
</evidence>
<name>A0A3L8PM53_9ACTN</name>
<evidence type="ECO:0000313" key="2">
    <source>
        <dbReference type="Proteomes" id="UP000282515"/>
    </source>
</evidence>
<reference evidence="1 2" key="1">
    <citation type="submission" date="2018-10" db="EMBL/GenBank/DDBJ databases">
        <title>Aeromicrobium sp. 9W16Y-2 whole genome shotgun sequence.</title>
        <authorList>
            <person name="Li F."/>
        </authorList>
    </citation>
    <scope>NUCLEOTIDE SEQUENCE [LARGE SCALE GENOMIC DNA]</scope>
    <source>
        <strain evidence="1 2">9W16Y-2</strain>
    </source>
</reference>
<accession>A0A3L8PM53</accession>
<comment type="caution">
    <text evidence="1">The sequence shown here is derived from an EMBL/GenBank/DDBJ whole genome shotgun (WGS) entry which is preliminary data.</text>
</comment>
<dbReference type="AlphaFoldDB" id="A0A3L8PM53"/>
<sequence>MPQSFDVVLTLANRQIVDADGTNHGKVDDLLLREDGDGLVVDAILAGFPAWSARLGGPLGSWMLRTWNLLTDTRPPDVVPFSEVERIDSAVHLQRGAKVPENLLERWLREHLVAKIPGAGHEG</sequence>